<evidence type="ECO:0000256" key="11">
    <source>
        <dbReference type="ARBA" id="ARBA00049229"/>
    </source>
</evidence>
<evidence type="ECO:0000313" key="13">
    <source>
        <dbReference type="Proteomes" id="UP000270034"/>
    </source>
</evidence>
<evidence type="ECO:0000256" key="7">
    <source>
        <dbReference type="ARBA" id="ARBA00014472"/>
    </source>
</evidence>
<dbReference type="EMBL" id="AP018515">
    <property type="protein sequence ID" value="BBC81385.1"/>
    <property type="molecule type" value="Genomic_DNA"/>
</dbReference>
<comment type="pathway">
    <text evidence="3">Amino-acid biosynthesis; L-valine biosynthesis; L-valine from pyruvate: step 4/4.</text>
</comment>
<dbReference type="KEGG" id="aot:AcetOri_orf04596"/>
<keyword evidence="12" id="KW-0808">Transferase</keyword>
<evidence type="ECO:0000256" key="2">
    <source>
        <dbReference type="ARBA" id="ARBA00004824"/>
    </source>
</evidence>
<organism evidence="12 13">
    <name type="scientific">Acetobacter orientalis</name>
    <dbReference type="NCBI Taxonomy" id="146474"/>
    <lineage>
        <taxon>Bacteria</taxon>
        <taxon>Pseudomonadati</taxon>
        <taxon>Pseudomonadota</taxon>
        <taxon>Alphaproteobacteria</taxon>
        <taxon>Acetobacterales</taxon>
        <taxon>Acetobacteraceae</taxon>
        <taxon>Acetobacter</taxon>
    </lineage>
</organism>
<evidence type="ECO:0000256" key="3">
    <source>
        <dbReference type="ARBA" id="ARBA00004931"/>
    </source>
</evidence>
<evidence type="ECO:0000256" key="6">
    <source>
        <dbReference type="ARBA" id="ARBA00013053"/>
    </source>
</evidence>
<dbReference type="GO" id="GO:0005829">
    <property type="term" value="C:cytosol"/>
    <property type="evidence" value="ECO:0007669"/>
    <property type="project" value="TreeGrafter"/>
</dbReference>
<dbReference type="InterPro" id="IPR050571">
    <property type="entry name" value="Class-IV_PLP-Dep_Aminotrnsfr"/>
</dbReference>
<evidence type="ECO:0000256" key="9">
    <source>
        <dbReference type="ARBA" id="ARBA00048212"/>
    </source>
</evidence>
<keyword evidence="8" id="KW-0028">Amino-acid biosynthesis</keyword>
<comment type="catalytic activity">
    <reaction evidence="9">
        <text>L-valine + 2-oxoglutarate = 3-methyl-2-oxobutanoate + L-glutamate</text>
        <dbReference type="Rhea" id="RHEA:24813"/>
        <dbReference type="ChEBI" id="CHEBI:11851"/>
        <dbReference type="ChEBI" id="CHEBI:16810"/>
        <dbReference type="ChEBI" id="CHEBI:29985"/>
        <dbReference type="ChEBI" id="CHEBI:57762"/>
        <dbReference type="EC" id="2.6.1.42"/>
    </reaction>
</comment>
<accession>A0A2Z5ZLT7</accession>
<evidence type="ECO:0000256" key="5">
    <source>
        <dbReference type="ARBA" id="ARBA00009320"/>
    </source>
</evidence>
<dbReference type="EC" id="2.6.1.42" evidence="6"/>
<dbReference type="InterPro" id="IPR001544">
    <property type="entry name" value="Aminotrans_IV"/>
</dbReference>
<sequence length="285" mass="30369">MFENSTTFTAFWCPAMMWVWLNGQLCRAEAAHVPLTDRGLTLGDGLFETIRVYKGQPLRMASHARRLQAGGQILGLPVPDQASMHGMAAELVAVNKVHNGSLRLTVTRGSGPRGLLPPAQVQPTVFMTASPGMPTYKAVTLITSRLVRQDEQSVLCGIKTLNYLPFIVARQEAARCGAEEALILNTQGRVAETTISTVIVQQGGALLTPASKEGALLGVARGLLLQTGIAHEACIDPTQLMQAEAVYLVNSLGLRTVSACDGTSLAQNLAKLPQLAAALALEEFL</sequence>
<dbReference type="InterPro" id="IPR043132">
    <property type="entry name" value="BCAT-like_C"/>
</dbReference>
<protein>
    <recommendedName>
        <fullName evidence="7">Probable branched-chain-amino-acid aminotransferase</fullName>
        <ecNumber evidence="6">2.6.1.42</ecNumber>
    </recommendedName>
</protein>
<comment type="catalytic activity">
    <reaction evidence="11">
        <text>L-leucine + 2-oxoglutarate = 4-methyl-2-oxopentanoate + L-glutamate</text>
        <dbReference type="Rhea" id="RHEA:18321"/>
        <dbReference type="ChEBI" id="CHEBI:16810"/>
        <dbReference type="ChEBI" id="CHEBI:17865"/>
        <dbReference type="ChEBI" id="CHEBI:29985"/>
        <dbReference type="ChEBI" id="CHEBI:57427"/>
        <dbReference type="EC" id="2.6.1.42"/>
    </reaction>
</comment>
<dbReference type="Gene3D" id="3.20.10.10">
    <property type="entry name" value="D-amino Acid Aminotransferase, subunit A, domain 2"/>
    <property type="match status" value="1"/>
</dbReference>
<dbReference type="AlphaFoldDB" id="A0A2Z5ZLT7"/>
<comment type="pathway">
    <text evidence="4">Amino-acid biosynthesis; L-leucine biosynthesis; L-leucine from 3-methyl-2-oxobutanoate: step 4/4.</text>
</comment>
<reference evidence="12 13" key="1">
    <citation type="submission" date="2018-02" db="EMBL/GenBank/DDBJ databases">
        <title>Acetobacter orientalis genome.</title>
        <authorList>
            <person name="Nakashima N."/>
            <person name="Tamura T."/>
        </authorList>
    </citation>
    <scope>NUCLEOTIDE SEQUENCE [LARGE SCALE GENOMIC DNA]</scope>
    <source>
        <strain evidence="12 13">FAN1</strain>
    </source>
</reference>
<dbReference type="PANTHER" id="PTHR42743">
    <property type="entry name" value="AMINO-ACID AMINOTRANSFERASE"/>
    <property type="match status" value="1"/>
</dbReference>
<dbReference type="Proteomes" id="UP000270034">
    <property type="component" value="Chromosome"/>
</dbReference>
<evidence type="ECO:0000313" key="12">
    <source>
        <dbReference type="EMBL" id="BBC81385.1"/>
    </source>
</evidence>
<proteinExistence type="inferred from homology"/>
<name>A0A2Z5ZLT7_9PROT</name>
<dbReference type="Pfam" id="PF01063">
    <property type="entry name" value="Aminotran_4"/>
    <property type="match status" value="1"/>
</dbReference>
<gene>
    <name evidence="12" type="ORF">AcetOrient_orf04596</name>
</gene>
<dbReference type="GO" id="GO:0009082">
    <property type="term" value="P:branched-chain amino acid biosynthetic process"/>
    <property type="evidence" value="ECO:0007669"/>
    <property type="project" value="UniProtKB-KW"/>
</dbReference>
<comment type="catalytic activity">
    <reaction evidence="10">
        <text>L-isoleucine + 2-oxoglutarate = (S)-3-methyl-2-oxopentanoate + L-glutamate</text>
        <dbReference type="Rhea" id="RHEA:24801"/>
        <dbReference type="ChEBI" id="CHEBI:16810"/>
        <dbReference type="ChEBI" id="CHEBI:29985"/>
        <dbReference type="ChEBI" id="CHEBI:35146"/>
        <dbReference type="ChEBI" id="CHEBI:58045"/>
        <dbReference type="EC" id="2.6.1.42"/>
    </reaction>
</comment>
<evidence type="ECO:0000256" key="1">
    <source>
        <dbReference type="ARBA" id="ARBA00003109"/>
    </source>
</evidence>
<evidence type="ECO:0000256" key="4">
    <source>
        <dbReference type="ARBA" id="ARBA00005072"/>
    </source>
</evidence>
<comment type="function">
    <text evidence="1">Acts on leucine, isoleucine and valine.</text>
</comment>
<dbReference type="GO" id="GO:0004084">
    <property type="term" value="F:branched-chain-amino-acid transaminase activity"/>
    <property type="evidence" value="ECO:0007669"/>
    <property type="project" value="UniProtKB-EC"/>
</dbReference>
<comment type="similarity">
    <text evidence="5">Belongs to the class-IV pyridoxal-phosphate-dependent aminotransferase family.</text>
</comment>
<dbReference type="Gene3D" id="3.30.470.10">
    <property type="match status" value="1"/>
</dbReference>
<dbReference type="InterPro" id="IPR043131">
    <property type="entry name" value="BCAT-like_N"/>
</dbReference>
<dbReference type="PANTHER" id="PTHR42743:SF11">
    <property type="entry name" value="AMINODEOXYCHORISMATE LYASE"/>
    <property type="match status" value="1"/>
</dbReference>
<evidence type="ECO:0000256" key="8">
    <source>
        <dbReference type="ARBA" id="ARBA00023304"/>
    </source>
</evidence>
<dbReference type="InterPro" id="IPR036038">
    <property type="entry name" value="Aminotransferase-like"/>
</dbReference>
<evidence type="ECO:0000256" key="10">
    <source>
        <dbReference type="ARBA" id="ARBA00048798"/>
    </source>
</evidence>
<keyword evidence="12" id="KW-0032">Aminotransferase</keyword>
<comment type="pathway">
    <text evidence="2">Amino-acid biosynthesis; L-isoleucine biosynthesis; L-isoleucine from 2-oxobutanoate: step 4/4.</text>
</comment>
<keyword evidence="8" id="KW-0100">Branched-chain amino acid biosynthesis</keyword>
<dbReference type="SUPFAM" id="SSF56752">
    <property type="entry name" value="D-aminoacid aminotransferase-like PLP-dependent enzymes"/>
    <property type="match status" value="1"/>
</dbReference>